<accession>A0A1B1AMW9</accession>
<evidence type="ECO:0008006" key="3">
    <source>
        <dbReference type="Google" id="ProtNLM"/>
    </source>
</evidence>
<reference evidence="1 2" key="1">
    <citation type="submission" date="2015-11" db="EMBL/GenBank/DDBJ databases">
        <title>Whole-Genome Sequence of Candidatus Oderbacter manganicum from the National Park Lower Oder Valley, Germany.</title>
        <authorList>
            <person name="Braun B."/>
            <person name="Liere K."/>
            <person name="Szewzyk U."/>
        </authorList>
    </citation>
    <scope>NUCLEOTIDE SEQUENCE [LARGE SCALE GENOMIC DNA]</scope>
    <source>
        <strain evidence="1 2">OTSz_A_272</strain>
    </source>
</reference>
<dbReference type="Proteomes" id="UP000092498">
    <property type="component" value="Chromosome"/>
</dbReference>
<protein>
    <recommendedName>
        <fullName evidence="3">DUF192 domain-containing protein</fullName>
    </recommendedName>
</protein>
<name>A0A1B1AMW9_9PROT</name>
<organism evidence="1 2">
    <name type="scientific">Candidatus Viadribacter manganicus</name>
    <dbReference type="NCBI Taxonomy" id="1759059"/>
    <lineage>
        <taxon>Bacteria</taxon>
        <taxon>Pseudomonadati</taxon>
        <taxon>Pseudomonadota</taxon>
        <taxon>Alphaproteobacteria</taxon>
        <taxon>Hyphomonadales</taxon>
        <taxon>Hyphomonadaceae</taxon>
        <taxon>Candidatus Viadribacter</taxon>
    </lineage>
</organism>
<dbReference type="InterPro" id="IPR003795">
    <property type="entry name" value="DUF192"/>
</dbReference>
<proteinExistence type="predicted"/>
<dbReference type="EMBL" id="CP013244">
    <property type="protein sequence ID" value="ANP47891.1"/>
    <property type="molecule type" value="Genomic_DNA"/>
</dbReference>
<dbReference type="AlphaFoldDB" id="A0A1B1AMW9"/>
<dbReference type="Gene3D" id="2.60.120.1140">
    <property type="entry name" value="Protein of unknown function DUF192"/>
    <property type="match status" value="1"/>
</dbReference>
<sequence length="156" mass="16673">MLGAVLALGACAPQAAEGPSGQSGQSVGVNAPTEVLTIETHSGSVRFNVEIADDEAERNQGLMFRAPLPDDRGMLFHFQTPENATFWMHNTPSSLDLIFIGVDGRILNIADHATPYSDAPIAASGLTRGVLEIRAGRAEELGIRPGDRVRHRIFPS</sequence>
<gene>
    <name evidence="1" type="ORF">ATE48_00985</name>
</gene>
<evidence type="ECO:0000313" key="2">
    <source>
        <dbReference type="Proteomes" id="UP000092498"/>
    </source>
</evidence>
<dbReference type="OrthoDB" id="9808290at2"/>
<dbReference type="Pfam" id="PF02643">
    <property type="entry name" value="DUF192"/>
    <property type="match status" value="1"/>
</dbReference>
<keyword evidence="2" id="KW-1185">Reference proteome</keyword>
<dbReference type="InParanoid" id="A0A1B1AMW9"/>
<evidence type="ECO:0000313" key="1">
    <source>
        <dbReference type="EMBL" id="ANP47891.1"/>
    </source>
</evidence>
<dbReference type="InterPro" id="IPR038695">
    <property type="entry name" value="Saro_0823-like_sf"/>
</dbReference>
<dbReference type="KEGG" id="cbot:ATE48_00985"/>
<dbReference type="PANTHER" id="PTHR37953">
    <property type="entry name" value="UPF0127 PROTEIN MJ1496"/>
    <property type="match status" value="1"/>
</dbReference>
<dbReference type="PANTHER" id="PTHR37953:SF1">
    <property type="entry name" value="UPF0127 PROTEIN MJ1496"/>
    <property type="match status" value="1"/>
</dbReference>